<sequence length="139" mass="15498">MRTTVDHFLTRPRTTIPFTHEPPDARTRLHATTRRRGRATIVCPRGAADAYTLLTWKHMLREAADTTDPPGPLVIDTDRLEFLSCRALGVLADEADRCRRHCIDLRLAGSQPAVARLVEAAGLHVRLPVFEEVDAAAPR</sequence>
<dbReference type="Pfam" id="PF01740">
    <property type="entry name" value="STAS"/>
    <property type="match status" value="1"/>
</dbReference>
<dbReference type="NCBIfam" id="TIGR00377">
    <property type="entry name" value="ant_ant_sig"/>
    <property type="match status" value="1"/>
</dbReference>
<feature type="domain" description="STAS" evidence="3">
    <location>
        <begin position="29"/>
        <end position="139"/>
    </location>
</feature>
<dbReference type="RefSeq" id="WP_068029487.1">
    <property type="nucleotide sequence ID" value="NZ_QQAZ01000015.1"/>
</dbReference>
<dbReference type="InterPro" id="IPR002645">
    <property type="entry name" value="STAS_dom"/>
</dbReference>
<evidence type="ECO:0000313" key="4">
    <source>
        <dbReference type="EMBL" id="RDI44920.1"/>
    </source>
</evidence>
<organism evidence="4 5">
    <name type="scientific">Nocardia mexicana</name>
    <dbReference type="NCBI Taxonomy" id="279262"/>
    <lineage>
        <taxon>Bacteria</taxon>
        <taxon>Bacillati</taxon>
        <taxon>Actinomycetota</taxon>
        <taxon>Actinomycetes</taxon>
        <taxon>Mycobacteriales</taxon>
        <taxon>Nocardiaceae</taxon>
        <taxon>Nocardia</taxon>
    </lineage>
</organism>
<dbReference type="PANTHER" id="PTHR33495">
    <property type="entry name" value="ANTI-SIGMA FACTOR ANTAGONIST TM_1081-RELATED-RELATED"/>
    <property type="match status" value="1"/>
</dbReference>
<proteinExistence type="inferred from homology"/>
<dbReference type="SUPFAM" id="SSF52091">
    <property type="entry name" value="SpoIIaa-like"/>
    <property type="match status" value="1"/>
</dbReference>
<comment type="caution">
    <text evidence="4">The sequence shown here is derived from an EMBL/GenBank/DDBJ whole genome shotgun (WGS) entry which is preliminary data.</text>
</comment>
<evidence type="ECO:0000313" key="5">
    <source>
        <dbReference type="Proteomes" id="UP000255355"/>
    </source>
</evidence>
<gene>
    <name evidence="4" type="ORF">DFR68_11572</name>
</gene>
<dbReference type="EMBL" id="QQAZ01000015">
    <property type="protein sequence ID" value="RDI44920.1"/>
    <property type="molecule type" value="Genomic_DNA"/>
</dbReference>
<comment type="similarity">
    <text evidence="1 2">Belongs to the anti-sigma-factor antagonist family.</text>
</comment>
<evidence type="ECO:0000259" key="3">
    <source>
        <dbReference type="PROSITE" id="PS50801"/>
    </source>
</evidence>
<dbReference type="GO" id="GO:0043856">
    <property type="term" value="F:anti-sigma factor antagonist activity"/>
    <property type="evidence" value="ECO:0007669"/>
    <property type="project" value="InterPro"/>
</dbReference>
<name>A0A370GNG0_9NOCA</name>
<keyword evidence="5" id="KW-1185">Reference proteome</keyword>
<reference evidence="4 5" key="1">
    <citation type="submission" date="2018-07" db="EMBL/GenBank/DDBJ databases">
        <title>Genomic Encyclopedia of Type Strains, Phase IV (KMG-IV): sequencing the most valuable type-strain genomes for metagenomic binning, comparative biology and taxonomic classification.</title>
        <authorList>
            <person name="Goeker M."/>
        </authorList>
    </citation>
    <scope>NUCLEOTIDE SEQUENCE [LARGE SCALE GENOMIC DNA]</scope>
    <source>
        <strain evidence="4 5">DSM 44952</strain>
    </source>
</reference>
<dbReference type="AlphaFoldDB" id="A0A370GNG0"/>
<dbReference type="PROSITE" id="PS50801">
    <property type="entry name" value="STAS"/>
    <property type="match status" value="1"/>
</dbReference>
<dbReference type="CDD" id="cd07043">
    <property type="entry name" value="STAS_anti-anti-sigma_factors"/>
    <property type="match status" value="1"/>
</dbReference>
<evidence type="ECO:0000256" key="2">
    <source>
        <dbReference type="RuleBase" id="RU003749"/>
    </source>
</evidence>
<protein>
    <recommendedName>
        <fullName evidence="2">Anti-sigma factor antagonist</fullName>
    </recommendedName>
</protein>
<dbReference type="Gene3D" id="3.30.750.24">
    <property type="entry name" value="STAS domain"/>
    <property type="match status" value="1"/>
</dbReference>
<dbReference type="InterPro" id="IPR036513">
    <property type="entry name" value="STAS_dom_sf"/>
</dbReference>
<evidence type="ECO:0000256" key="1">
    <source>
        <dbReference type="ARBA" id="ARBA00009013"/>
    </source>
</evidence>
<dbReference type="STRING" id="1210089.GCA_001613165_06822"/>
<accession>A0A370GNG0</accession>
<dbReference type="Proteomes" id="UP000255355">
    <property type="component" value="Unassembled WGS sequence"/>
</dbReference>
<dbReference type="PANTHER" id="PTHR33495:SF2">
    <property type="entry name" value="ANTI-SIGMA FACTOR ANTAGONIST TM_1081-RELATED"/>
    <property type="match status" value="1"/>
</dbReference>
<dbReference type="InterPro" id="IPR003658">
    <property type="entry name" value="Anti-sigma_ant"/>
</dbReference>